<dbReference type="Pfam" id="PF12757">
    <property type="entry name" value="Eisosome1"/>
    <property type="match status" value="1"/>
</dbReference>
<feature type="compositionally biased region" description="Basic and acidic residues" evidence="1">
    <location>
        <begin position="501"/>
        <end position="563"/>
    </location>
</feature>
<feature type="region of interest" description="Disordered" evidence="1">
    <location>
        <begin position="322"/>
        <end position="343"/>
    </location>
</feature>
<dbReference type="PANTHER" id="PTHR28298">
    <property type="entry name" value="EISOSOME PROTEIN 1"/>
    <property type="match status" value="1"/>
</dbReference>
<feature type="region of interest" description="Disordered" evidence="1">
    <location>
        <begin position="707"/>
        <end position="798"/>
    </location>
</feature>
<feature type="compositionally biased region" description="Polar residues" evidence="1">
    <location>
        <begin position="685"/>
        <end position="695"/>
    </location>
</feature>
<keyword evidence="3" id="KW-1185">Reference proteome</keyword>
<feature type="compositionally biased region" description="Polar residues" evidence="1">
    <location>
        <begin position="1"/>
        <end position="12"/>
    </location>
</feature>
<organism evidence="2 3">
    <name type="scientific">Gnomoniopsis smithogilvyi</name>
    <dbReference type="NCBI Taxonomy" id="1191159"/>
    <lineage>
        <taxon>Eukaryota</taxon>
        <taxon>Fungi</taxon>
        <taxon>Dikarya</taxon>
        <taxon>Ascomycota</taxon>
        <taxon>Pezizomycotina</taxon>
        <taxon>Sordariomycetes</taxon>
        <taxon>Sordariomycetidae</taxon>
        <taxon>Diaporthales</taxon>
        <taxon>Gnomoniaceae</taxon>
        <taxon>Gnomoniopsis</taxon>
    </lineage>
</organism>
<dbReference type="GO" id="GO:0070941">
    <property type="term" value="P:eisosome assembly"/>
    <property type="evidence" value="ECO:0007669"/>
    <property type="project" value="TreeGrafter"/>
</dbReference>
<accession>A0A9W9CUR0</accession>
<gene>
    <name evidence="2" type="primary">EIS1</name>
    <name evidence="2" type="ORF">N0V93_006446</name>
</gene>
<feature type="compositionally biased region" description="Basic residues" evidence="1">
    <location>
        <begin position="636"/>
        <end position="651"/>
    </location>
</feature>
<dbReference type="AlphaFoldDB" id="A0A9W9CUR0"/>
<feature type="compositionally biased region" description="Polar residues" evidence="1">
    <location>
        <begin position="444"/>
        <end position="458"/>
    </location>
</feature>
<feature type="compositionally biased region" description="Basic and acidic residues" evidence="1">
    <location>
        <begin position="789"/>
        <end position="798"/>
    </location>
</feature>
<feature type="region of interest" description="Disordered" evidence="1">
    <location>
        <begin position="1"/>
        <end position="39"/>
    </location>
</feature>
<evidence type="ECO:0000256" key="1">
    <source>
        <dbReference type="SAM" id="MobiDB-lite"/>
    </source>
</evidence>
<dbReference type="EMBL" id="JAPEVB010000004">
    <property type="protein sequence ID" value="KAJ4388984.1"/>
    <property type="molecule type" value="Genomic_DNA"/>
</dbReference>
<feature type="compositionally biased region" description="Polar residues" evidence="1">
    <location>
        <begin position="580"/>
        <end position="589"/>
    </location>
</feature>
<dbReference type="InterPro" id="IPR024527">
    <property type="entry name" value="Eisosome1"/>
</dbReference>
<dbReference type="PANTHER" id="PTHR28298:SF1">
    <property type="entry name" value="EISOSOME PROTEIN 1"/>
    <property type="match status" value="1"/>
</dbReference>
<protein>
    <submittedName>
        <fullName evidence="2">Eisosome assembly protein</fullName>
    </submittedName>
</protein>
<sequence length="798" mass="86598">MASVSVGTQTTVHDLHLLDSRSNSNPPAPGNTGRLVYANPQDLPSFPSLGLKKNDAAAGAAASLGWANARPLSLWTPAKDASAQTAATLANGYKMPTPRQPEGNNAGSKTAAVLAAENASRVPDQRASTAASLWGNSAATQAFAAAGGGDRVEPREPMTELNRQKSLRAAKGAFAGDARPRSSSSPLMYPDSANAAANALSAATIAHRPSTIINLKMTDVGAQPVTSMGSEMYTSNPPVKPEVEEKNHDEALHASAVAMAKKMYAYQQKNSDSAKQSHEDGSRPESSGKGATQQSMQYTNLQEAAYNLAQERLARLQDEHQRNRGMSDYYGTSGTSPTSPGRRLTKLGILRRRASSDGDVVASLGDDDRQRSRQIRKQMSLFSTKLDQVDEGKRTRDREALLAAAQRNVTATLHGMDEKMYRDQGRVPPAQLSEWESKAHATAQARSDTRTAGDTSGKVNLGAGQYMDREKVEEIAAKRVQPVLDEINEKAELERQRIVAQREEQEKKRQEWEAEKARNAEAKESTRKHKEEVRHEAKARKEEEKAAKAEEKRLAKEEKDRNRISGVTANEETLAERTSEATSDDQQQQQHKHRLSRPFTPKIQTKTTFPTRSDKADPSSLSPETSPGSATESHSTRVKNWLKSRLQRPRAKSTSMNTNSTKAERPAGGFVGGHTLTRLHADGTGSMTSLSEGNRSVSMHEVALAGRPISALPLSRADEEGESSKRHGRVLSSNANHSSSSIDSDAGPDRSRTRTRSKASVSSDIDITPPRAIVDPERVASRSSGSPTRDSKFIEIID</sequence>
<feature type="region of interest" description="Disordered" evidence="1">
    <location>
        <begin position="430"/>
        <end position="463"/>
    </location>
</feature>
<comment type="caution">
    <text evidence="2">The sequence shown here is derived from an EMBL/GenBank/DDBJ whole genome shotgun (WGS) entry which is preliminary data.</text>
</comment>
<feature type="compositionally biased region" description="Polar residues" evidence="1">
    <location>
        <begin position="619"/>
        <end position="633"/>
    </location>
</feature>
<reference evidence="2" key="1">
    <citation type="submission" date="2022-10" db="EMBL/GenBank/DDBJ databases">
        <title>Tapping the CABI collections for fungal endophytes: first genome assemblies for Collariella, Neodidymelliopsis, Ascochyta clinopodiicola, Didymella pomorum, Didymosphaeria variabile, Neocosmospora piperis and Neocucurbitaria cava.</title>
        <authorList>
            <person name="Hill R."/>
        </authorList>
    </citation>
    <scope>NUCLEOTIDE SEQUENCE</scope>
    <source>
        <strain evidence="2">IMI 355082</strain>
    </source>
</reference>
<feature type="compositionally biased region" description="Polar residues" evidence="1">
    <location>
        <begin position="652"/>
        <end position="661"/>
    </location>
</feature>
<evidence type="ECO:0000313" key="3">
    <source>
        <dbReference type="Proteomes" id="UP001140453"/>
    </source>
</evidence>
<proteinExistence type="predicted"/>
<feature type="compositionally biased region" description="Polar residues" evidence="1">
    <location>
        <begin position="602"/>
        <end position="611"/>
    </location>
</feature>
<feature type="region of interest" description="Disordered" evidence="1">
    <location>
        <begin position="267"/>
        <end position="294"/>
    </location>
</feature>
<feature type="compositionally biased region" description="Basic and acidic residues" evidence="1">
    <location>
        <begin position="716"/>
        <end position="725"/>
    </location>
</feature>
<dbReference type="Proteomes" id="UP001140453">
    <property type="component" value="Unassembled WGS sequence"/>
</dbReference>
<evidence type="ECO:0000313" key="2">
    <source>
        <dbReference type="EMBL" id="KAJ4388984.1"/>
    </source>
</evidence>
<dbReference type="OrthoDB" id="4070583at2759"/>
<feature type="compositionally biased region" description="Polar residues" evidence="1">
    <location>
        <begin position="330"/>
        <end position="339"/>
    </location>
</feature>
<feature type="compositionally biased region" description="Low complexity" evidence="1">
    <location>
        <begin position="732"/>
        <end position="745"/>
    </location>
</feature>
<name>A0A9W9CUR0_9PEZI</name>
<feature type="region of interest" description="Disordered" evidence="1">
    <location>
        <begin position="501"/>
        <end position="695"/>
    </location>
</feature>
<feature type="region of interest" description="Disordered" evidence="1">
    <location>
        <begin position="355"/>
        <end position="375"/>
    </location>
</feature>